<keyword evidence="2" id="KW-0503">Monooxygenase</keyword>
<dbReference type="InterPro" id="IPR050493">
    <property type="entry name" value="FAD-dep_Monooxygenase_BioMet"/>
</dbReference>
<protein>
    <recommendedName>
        <fullName evidence="5">FAD-binding domain-containing protein</fullName>
    </recommendedName>
</protein>
<evidence type="ECO:0000256" key="2">
    <source>
        <dbReference type="ARBA" id="ARBA00023033"/>
    </source>
</evidence>
<evidence type="ECO:0000313" key="4">
    <source>
        <dbReference type="Proteomes" id="UP001203761"/>
    </source>
</evidence>
<keyword evidence="1" id="KW-0560">Oxidoreductase</keyword>
<name>A0ABT0R3L2_9MICO</name>
<dbReference type="Proteomes" id="UP001203761">
    <property type="component" value="Unassembled WGS sequence"/>
</dbReference>
<accession>A0ABT0R3L2</accession>
<dbReference type="EMBL" id="JAKNCJ010000005">
    <property type="protein sequence ID" value="MCL6423844.1"/>
    <property type="molecule type" value="Genomic_DNA"/>
</dbReference>
<proteinExistence type="predicted"/>
<comment type="caution">
    <text evidence="3">The sequence shown here is derived from an EMBL/GenBank/DDBJ whole genome shotgun (WGS) entry which is preliminary data.</text>
</comment>
<dbReference type="PANTHER" id="PTHR13789">
    <property type="entry name" value="MONOOXYGENASE"/>
    <property type="match status" value="1"/>
</dbReference>
<dbReference type="InterPro" id="IPR036188">
    <property type="entry name" value="FAD/NAD-bd_sf"/>
</dbReference>
<sequence>MTPNLGQGANQALEDAAVLVSVLAPFLEQTQPSPAALGGALAQYDRARRPRAQAIAAQSRRAGRIAQASSWPVTAVRDVAMRAVPRRVLERAELSVQAWEPLP</sequence>
<organism evidence="3 4">
    <name type="scientific">Brachybacterium equifaecis</name>
    <dbReference type="NCBI Taxonomy" id="2910770"/>
    <lineage>
        <taxon>Bacteria</taxon>
        <taxon>Bacillati</taxon>
        <taxon>Actinomycetota</taxon>
        <taxon>Actinomycetes</taxon>
        <taxon>Micrococcales</taxon>
        <taxon>Dermabacteraceae</taxon>
        <taxon>Brachybacterium</taxon>
    </lineage>
</organism>
<dbReference type="PANTHER" id="PTHR13789:SF309">
    <property type="entry name" value="PUTATIVE (AFU_ORTHOLOGUE AFUA_6G14510)-RELATED"/>
    <property type="match status" value="1"/>
</dbReference>
<evidence type="ECO:0008006" key="5">
    <source>
        <dbReference type="Google" id="ProtNLM"/>
    </source>
</evidence>
<gene>
    <name evidence="3" type="ORF">Bequi_10690</name>
</gene>
<evidence type="ECO:0000313" key="3">
    <source>
        <dbReference type="EMBL" id="MCL6423844.1"/>
    </source>
</evidence>
<evidence type="ECO:0000256" key="1">
    <source>
        <dbReference type="ARBA" id="ARBA00023002"/>
    </source>
</evidence>
<dbReference type="Gene3D" id="3.50.50.60">
    <property type="entry name" value="FAD/NAD(P)-binding domain"/>
    <property type="match status" value="1"/>
</dbReference>
<keyword evidence="4" id="KW-1185">Reference proteome</keyword>
<reference evidence="3" key="1">
    <citation type="submission" date="2022-02" db="EMBL/GenBank/DDBJ databases">
        <authorList>
            <person name="Lee M."/>
            <person name="Kim S.-J."/>
            <person name="Jung M.-Y."/>
        </authorList>
    </citation>
    <scope>NUCLEOTIDE SEQUENCE</scope>
    <source>
        <strain evidence="3">JHP9</strain>
    </source>
</reference>
<dbReference type="SUPFAM" id="SSF51905">
    <property type="entry name" value="FAD/NAD(P)-binding domain"/>
    <property type="match status" value="1"/>
</dbReference>